<sequence>MSTGPSRPRFSDYPVLSFFNGAAQVPQFNGRDRKYRDYRTRITDSVNKIRKANFAGTNTLVEVWQTGGVVLFVIDTKSGRILWSDALLPNTREIAFHVNSGLVLSQWNNSEQCYFEAYEWKNGRMHLIFEEDDGEVAEDVGCKNLFDKTYK</sequence>
<evidence type="ECO:0000313" key="2">
    <source>
        <dbReference type="Proteomes" id="UP000766595"/>
    </source>
</evidence>
<keyword evidence="2" id="KW-1185">Reference proteome</keyword>
<dbReference type="RefSeq" id="WP_261971815.1">
    <property type="nucleotide sequence ID" value="NZ_JAHHZF010000032.1"/>
</dbReference>
<comment type="caution">
    <text evidence="1">The sequence shown here is derived from an EMBL/GenBank/DDBJ whole genome shotgun (WGS) entry which is preliminary data.</text>
</comment>
<dbReference type="AlphaFoldDB" id="A0A947GFK6"/>
<proteinExistence type="predicted"/>
<name>A0A947GFK6_9HYPH</name>
<evidence type="ECO:0000313" key="1">
    <source>
        <dbReference type="EMBL" id="MBT9293327.1"/>
    </source>
</evidence>
<accession>A0A947GFK6</accession>
<reference evidence="1 2" key="1">
    <citation type="submission" date="2021-06" db="EMBL/GenBank/DDBJ databases">
        <authorList>
            <person name="Grouzdev D.S."/>
            <person name="Koziaeva V."/>
        </authorList>
    </citation>
    <scope>NUCLEOTIDE SEQUENCE [LARGE SCALE GENOMIC DNA]</scope>
    <source>
        <strain evidence="1 2">22</strain>
    </source>
</reference>
<gene>
    <name evidence="1" type="ORF">KL771_27995</name>
</gene>
<organism evidence="1 2">
    <name type="scientific">Prosthecodimorpha staleyi</name>
    <dbReference type="NCBI Taxonomy" id="2840188"/>
    <lineage>
        <taxon>Bacteria</taxon>
        <taxon>Pseudomonadati</taxon>
        <taxon>Pseudomonadota</taxon>
        <taxon>Alphaproteobacteria</taxon>
        <taxon>Hyphomicrobiales</taxon>
        <taxon>Ancalomicrobiaceae</taxon>
        <taxon>Prosthecodimorpha</taxon>
    </lineage>
</organism>
<dbReference type="EMBL" id="JAHHZF010000032">
    <property type="protein sequence ID" value="MBT9293327.1"/>
    <property type="molecule type" value="Genomic_DNA"/>
</dbReference>
<dbReference type="Proteomes" id="UP000766595">
    <property type="component" value="Unassembled WGS sequence"/>
</dbReference>
<protein>
    <submittedName>
        <fullName evidence="1">Uncharacterized protein</fullName>
    </submittedName>
</protein>